<comment type="caution">
    <text evidence="1">The sequence shown here is derived from an EMBL/GenBank/DDBJ whole genome shotgun (WGS) entry which is preliminary data.</text>
</comment>
<dbReference type="Proteomes" id="UP000004162">
    <property type="component" value="Unassembled WGS sequence"/>
</dbReference>
<organism evidence="1 2">
    <name type="scientific">Chlorobium ferrooxidans DSM 13031</name>
    <dbReference type="NCBI Taxonomy" id="377431"/>
    <lineage>
        <taxon>Bacteria</taxon>
        <taxon>Pseudomonadati</taxon>
        <taxon>Chlorobiota</taxon>
        <taxon>Chlorobiia</taxon>
        <taxon>Chlorobiales</taxon>
        <taxon>Chlorobiaceae</taxon>
        <taxon>Chlorobium/Pelodictyon group</taxon>
        <taxon>Chlorobium</taxon>
    </lineage>
</organism>
<dbReference type="OrthoDB" id="9811743at2"/>
<dbReference type="RefSeq" id="WP_006365481.1">
    <property type="nucleotide sequence ID" value="NZ_AASE01000002.1"/>
</dbReference>
<evidence type="ECO:0000313" key="2">
    <source>
        <dbReference type="Proteomes" id="UP000004162"/>
    </source>
</evidence>
<reference evidence="1 2" key="2">
    <citation type="submission" date="2006-07" db="EMBL/GenBank/DDBJ databases">
        <title>Sequencing of the draft genome and assembly of Chlorobium ferroxidans DSM 13031.</title>
        <authorList>
            <consortium name="US DOE Joint Genome Institute (JGI-PGF)"/>
            <person name="Copeland A."/>
            <person name="Lucas S."/>
            <person name="Lapidus A."/>
            <person name="Barry K."/>
            <person name="Glavina del Rio T."/>
            <person name="Dalin E."/>
            <person name="Tice H."/>
            <person name="Bruce D."/>
            <person name="Pitluck S."/>
            <person name="Richardson P."/>
        </authorList>
    </citation>
    <scope>NUCLEOTIDE SEQUENCE [LARGE SCALE GENOMIC DNA]</scope>
    <source>
        <strain evidence="1 2">DSM 13031</strain>
    </source>
</reference>
<dbReference type="EMBL" id="AASE01000002">
    <property type="protein sequence ID" value="EAT59707.1"/>
    <property type="molecule type" value="Genomic_DNA"/>
</dbReference>
<dbReference type="Gene3D" id="3.90.25.10">
    <property type="entry name" value="UDP-galactose 4-epimerase, domain 1"/>
    <property type="match status" value="1"/>
</dbReference>
<accession>Q0YU47</accession>
<protein>
    <submittedName>
        <fullName evidence="1">NAD(P)-dependent cholesterol dehydrogenase, putative</fullName>
    </submittedName>
</protein>
<name>Q0YU47_9CHLB</name>
<dbReference type="InterPro" id="IPR036291">
    <property type="entry name" value="NAD(P)-bd_dom_sf"/>
</dbReference>
<dbReference type="AlphaFoldDB" id="Q0YU47"/>
<dbReference type="SUPFAM" id="SSF51735">
    <property type="entry name" value="NAD(P)-binding Rossmann-fold domains"/>
    <property type="match status" value="1"/>
</dbReference>
<keyword evidence="2" id="KW-1185">Reference proteome</keyword>
<gene>
    <name evidence="1" type="ORF">CferDRAFT_1714</name>
</gene>
<sequence length="69" mass="7891">MKSLYRMVKQAKRPLLTRQAVVLLASRAVIDASKARRMLGWSPQISLDEGIGRTLNWLITVDPAEWKQK</sequence>
<proteinExistence type="predicted"/>
<reference evidence="1 2" key="1">
    <citation type="submission" date="2006-07" db="EMBL/GenBank/DDBJ databases">
        <title>Annotation of the draft genome assembly of Chlorobium ferroxidans DSM 13031.</title>
        <authorList>
            <consortium name="US DOE Joint Genome Institute (JGI-ORNL)"/>
            <person name="Larimer F."/>
            <person name="Land M."/>
            <person name="Hauser L."/>
        </authorList>
    </citation>
    <scope>NUCLEOTIDE SEQUENCE [LARGE SCALE GENOMIC DNA]</scope>
    <source>
        <strain evidence="1 2">DSM 13031</strain>
    </source>
</reference>
<evidence type="ECO:0000313" key="1">
    <source>
        <dbReference type="EMBL" id="EAT59707.1"/>
    </source>
</evidence>